<dbReference type="InterPro" id="IPR018958">
    <property type="entry name" value="Knr4/Smi1-like_dom"/>
</dbReference>
<reference evidence="5" key="1">
    <citation type="journal article" date="2019" name="Int. J. Syst. Evol. Microbiol.">
        <title>The Global Catalogue of Microorganisms (GCM) 10K type strain sequencing project: providing services to taxonomists for standard genome sequencing and annotation.</title>
        <authorList>
            <consortium name="The Broad Institute Genomics Platform"/>
            <consortium name="The Broad Institute Genome Sequencing Center for Infectious Disease"/>
            <person name="Wu L."/>
            <person name="Ma J."/>
        </authorList>
    </citation>
    <scope>NUCLEOTIDE SEQUENCE [LARGE SCALE GENOMIC DNA]</scope>
    <source>
        <strain evidence="5">XZYJT-10</strain>
    </source>
</reference>
<accession>A0ABW2HIR5</accession>
<dbReference type="InterPro" id="IPR027417">
    <property type="entry name" value="P-loop_NTPase"/>
</dbReference>
<dbReference type="Gene3D" id="3.40.1580.10">
    <property type="entry name" value="SMI1/KNR4-like"/>
    <property type="match status" value="1"/>
</dbReference>
<evidence type="ECO:0000313" key="5">
    <source>
        <dbReference type="Proteomes" id="UP001596548"/>
    </source>
</evidence>
<feature type="domain" description="Knr4/Smi1-like" evidence="3">
    <location>
        <begin position="327"/>
        <end position="455"/>
    </location>
</feature>
<dbReference type="PANTHER" id="PTHR47432:SF1">
    <property type="entry name" value="CELL WALL ASSEMBLY REGULATOR SMI1"/>
    <property type="match status" value="1"/>
</dbReference>
<dbReference type="SMART" id="SM00860">
    <property type="entry name" value="SMI1_KNR4"/>
    <property type="match status" value="1"/>
</dbReference>
<feature type="compositionally biased region" description="Pro residues" evidence="1">
    <location>
        <begin position="188"/>
        <end position="199"/>
    </location>
</feature>
<dbReference type="Gene3D" id="3.40.50.300">
    <property type="entry name" value="P-loop containing nucleotide triphosphate hydrolases"/>
    <property type="match status" value="1"/>
</dbReference>
<feature type="transmembrane region" description="Helical" evidence="2">
    <location>
        <begin position="219"/>
        <end position="240"/>
    </location>
</feature>
<dbReference type="SUPFAM" id="SSF160631">
    <property type="entry name" value="SMI1/KNR4-like"/>
    <property type="match status" value="1"/>
</dbReference>
<feature type="region of interest" description="Disordered" evidence="1">
    <location>
        <begin position="186"/>
        <end position="211"/>
    </location>
</feature>
<dbReference type="InterPro" id="IPR051873">
    <property type="entry name" value="KNR4/SMI1_regulator"/>
</dbReference>
<evidence type="ECO:0000259" key="3">
    <source>
        <dbReference type="SMART" id="SM00860"/>
    </source>
</evidence>
<evidence type="ECO:0000256" key="1">
    <source>
        <dbReference type="SAM" id="MobiDB-lite"/>
    </source>
</evidence>
<sequence length="485" mass="50211">MKRGWPGRGPWMIAATSTGVDWRAAATVLAAVAEVPVAVVVVGGGIAAGDPIRGHLATVLELTAAGELSLERARDMVVTVNWAHGLVLVGSDAGLLVPVGRDGWTLADLADAVGAPAVVVTGPGPDAVNHTTLALGALAGHGIVAAVVTIGEVDEESLPVAAAGRIPAELPDDLSQAAEWLDPALRATPPPGPVTPAPDTPAAAGPGTGGRAPVSGKRLVLALLAVFVAMVLVVCGVAWFGRGSADVKYSAGQVPATRYSAYVAPAPNPATPARPRTAVNACPQNAGGVRVARPDKATTARVDAAWRRLEKWLAKHAPATARSLRPGAPAARIDAIQRQMSVAFPPDLVASLRRHDGVTWTAGFAVPPFYVLEPLDEILGDWKVTCGVVSGEVGDWAGENPWWHKAFVPFARDGGGGCLFADQRPGGHGRVGEFYPDDGTDFSRWPASFVEMLEGTATSLETGHPYGGRYRARVDADGTLDWDII</sequence>
<proteinExistence type="predicted"/>
<dbReference type="PANTHER" id="PTHR47432">
    <property type="entry name" value="CELL WALL ASSEMBLY REGULATOR SMI1"/>
    <property type="match status" value="1"/>
</dbReference>
<evidence type="ECO:0000256" key="2">
    <source>
        <dbReference type="SAM" id="Phobius"/>
    </source>
</evidence>
<keyword evidence="2" id="KW-0472">Membrane</keyword>
<organism evidence="4 5">
    <name type="scientific">Paractinoplanes rhizophilus</name>
    <dbReference type="NCBI Taxonomy" id="1416877"/>
    <lineage>
        <taxon>Bacteria</taxon>
        <taxon>Bacillati</taxon>
        <taxon>Actinomycetota</taxon>
        <taxon>Actinomycetes</taxon>
        <taxon>Micromonosporales</taxon>
        <taxon>Micromonosporaceae</taxon>
        <taxon>Paractinoplanes</taxon>
    </lineage>
</organism>
<keyword evidence="2" id="KW-1133">Transmembrane helix</keyword>
<dbReference type="RefSeq" id="WP_378964157.1">
    <property type="nucleotide sequence ID" value="NZ_JBHTBJ010000001.1"/>
</dbReference>
<dbReference type="Proteomes" id="UP001596548">
    <property type="component" value="Unassembled WGS sequence"/>
</dbReference>
<evidence type="ECO:0000313" key="4">
    <source>
        <dbReference type="EMBL" id="MFC7272751.1"/>
    </source>
</evidence>
<dbReference type="SUPFAM" id="SSF52540">
    <property type="entry name" value="P-loop containing nucleoside triphosphate hydrolases"/>
    <property type="match status" value="1"/>
</dbReference>
<dbReference type="EMBL" id="JBHTBJ010000001">
    <property type="protein sequence ID" value="MFC7272751.1"/>
    <property type="molecule type" value="Genomic_DNA"/>
</dbReference>
<dbReference type="Pfam" id="PF09346">
    <property type="entry name" value="SMI1_KNR4"/>
    <property type="match status" value="1"/>
</dbReference>
<keyword evidence="5" id="KW-1185">Reference proteome</keyword>
<name>A0ABW2HIR5_9ACTN</name>
<comment type="caution">
    <text evidence="4">The sequence shown here is derived from an EMBL/GenBank/DDBJ whole genome shotgun (WGS) entry which is preliminary data.</text>
</comment>
<gene>
    <name evidence="4" type="ORF">ACFQS1_02055</name>
</gene>
<dbReference type="InterPro" id="IPR037883">
    <property type="entry name" value="Knr4/Smi1-like_sf"/>
</dbReference>
<keyword evidence="2" id="KW-0812">Transmembrane</keyword>
<protein>
    <submittedName>
        <fullName evidence="4">SMI1/KNR4 family protein</fullName>
    </submittedName>
</protein>